<dbReference type="AlphaFoldDB" id="A0A166ZSW0"/>
<sequence length="214" mass="24691">MKVKSYVVSAVVVSSVITAWIGYENYYSASNNKSKNEISRLNDKPSLEISNAKTETNSKSEEPVKAEQPSLSDGPGLASLNSEASVFDFPLRPLEELHDLRELEKEYDFIREQLEKNQAVEMINQSNLSEQDVMSLKHTYTHLNKIIKRIGELDLKRIEAEFDEKYGENAYEEDLNFVRSTVAETLEKRRESRKEWQREIDAMTNAVKNEHEVQ</sequence>
<organism evidence="3 4">
    <name type="scientific">Pseudoalteromonas luteoviolacea NCIMB 1942</name>
    <dbReference type="NCBI Taxonomy" id="1365253"/>
    <lineage>
        <taxon>Bacteria</taxon>
        <taxon>Pseudomonadati</taxon>
        <taxon>Pseudomonadota</taxon>
        <taxon>Gammaproteobacteria</taxon>
        <taxon>Alteromonadales</taxon>
        <taxon>Pseudoalteromonadaceae</taxon>
        <taxon>Pseudoalteromonas</taxon>
    </lineage>
</organism>
<accession>A0A166ZSW0</accession>
<dbReference type="PATRIC" id="fig|1365253.3.peg.3988"/>
<feature type="compositionally biased region" description="Basic and acidic residues" evidence="1">
    <location>
        <begin position="56"/>
        <end position="65"/>
    </location>
</feature>
<keyword evidence="2" id="KW-1133">Transmembrane helix</keyword>
<proteinExistence type="predicted"/>
<dbReference type="EMBL" id="AUXT01000189">
    <property type="protein sequence ID" value="KZN44629.1"/>
    <property type="molecule type" value="Genomic_DNA"/>
</dbReference>
<keyword evidence="2" id="KW-0812">Transmembrane</keyword>
<dbReference type="RefSeq" id="WP_063378388.1">
    <property type="nucleotide sequence ID" value="NZ_AUXT01000189.1"/>
</dbReference>
<evidence type="ECO:0000313" key="4">
    <source>
        <dbReference type="Proteomes" id="UP000076587"/>
    </source>
</evidence>
<reference evidence="3 4" key="1">
    <citation type="submission" date="2013-07" db="EMBL/GenBank/DDBJ databases">
        <title>Comparative Genomic and Metabolomic Analysis of Twelve Strains of Pseudoalteromonas luteoviolacea.</title>
        <authorList>
            <person name="Vynne N.G."/>
            <person name="Mansson M."/>
            <person name="Gram L."/>
        </authorList>
    </citation>
    <scope>NUCLEOTIDE SEQUENCE [LARGE SCALE GENOMIC DNA]</scope>
    <source>
        <strain evidence="3 4">NCIMB 1942</strain>
    </source>
</reference>
<protein>
    <submittedName>
        <fullName evidence="3">Uncharacterized protein</fullName>
    </submittedName>
</protein>
<evidence type="ECO:0000256" key="2">
    <source>
        <dbReference type="SAM" id="Phobius"/>
    </source>
</evidence>
<dbReference type="OrthoDB" id="6315861at2"/>
<evidence type="ECO:0000256" key="1">
    <source>
        <dbReference type="SAM" id="MobiDB-lite"/>
    </source>
</evidence>
<feature type="transmembrane region" description="Helical" evidence="2">
    <location>
        <begin position="6"/>
        <end position="23"/>
    </location>
</feature>
<gene>
    <name evidence="3" type="ORF">N482_16250</name>
</gene>
<keyword evidence="2" id="KW-0472">Membrane</keyword>
<feature type="compositionally biased region" description="Basic and acidic residues" evidence="1">
    <location>
        <begin position="34"/>
        <end position="46"/>
    </location>
</feature>
<evidence type="ECO:0000313" key="3">
    <source>
        <dbReference type="EMBL" id="KZN44629.1"/>
    </source>
</evidence>
<comment type="caution">
    <text evidence="3">The sequence shown here is derived from an EMBL/GenBank/DDBJ whole genome shotgun (WGS) entry which is preliminary data.</text>
</comment>
<feature type="region of interest" description="Disordered" evidence="1">
    <location>
        <begin position="34"/>
        <end position="76"/>
    </location>
</feature>
<dbReference type="Proteomes" id="UP000076587">
    <property type="component" value="Unassembled WGS sequence"/>
</dbReference>
<name>A0A166ZSW0_9GAMM</name>